<accession>A0A367XYX2</accession>
<evidence type="ECO:0000256" key="2">
    <source>
        <dbReference type="SAM" id="MobiDB-lite"/>
    </source>
</evidence>
<sequence length="127" mass="15177">MAAFDEIFDYVDKDAFFQYFRLFLVVCTYLIFRKYYSAWAVKKQTQAQYAQDERELAEKSEREAREKKETIEKLEGEAQEFGWGKKTRKNVKLTEAVLQEYAAEQRQRKQTAYDAQEDADIEDLLED</sequence>
<gene>
    <name evidence="4" type="primary">PGA2_0</name>
    <name evidence="4" type="ORF">Cantr_07881</name>
</gene>
<dbReference type="InterPro" id="IPR011431">
    <property type="entry name" value="Trafficking_Pga2"/>
</dbReference>
<dbReference type="STRING" id="5486.A0A367XYX2"/>
<evidence type="ECO:0000313" key="5">
    <source>
        <dbReference type="Proteomes" id="UP000253472"/>
    </source>
</evidence>
<keyword evidence="3" id="KW-0812">Transmembrane</keyword>
<proteinExistence type="predicted"/>
<dbReference type="Proteomes" id="UP000253472">
    <property type="component" value="Unassembled WGS sequence"/>
</dbReference>
<keyword evidence="5" id="KW-1185">Reference proteome</keyword>
<dbReference type="OrthoDB" id="4227028at2759"/>
<keyword evidence="3" id="KW-1133">Transmembrane helix</keyword>
<feature type="compositionally biased region" description="Acidic residues" evidence="2">
    <location>
        <begin position="115"/>
        <end position="127"/>
    </location>
</feature>
<reference evidence="4 5" key="1">
    <citation type="submission" date="2018-06" db="EMBL/GenBank/DDBJ databases">
        <title>Whole genome sequencing of Candida tropicalis (genome annotated by CSBL at Korea University).</title>
        <authorList>
            <person name="Ahn J."/>
        </authorList>
    </citation>
    <scope>NUCLEOTIDE SEQUENCE [LARGE SCALE GENOMIC DNA]</scope>
    <source>
        <strain evidence="4 5">ATCC 20962</strain>
    </source>
</reference>
<protein>
    <submittedName>
        <fullName evidence="4">Processing of GAS1 and ALP protein 2</fullName>
    </submittedName>
</protein>
<keyword evidence="3" id="KW-0472">Membrane</keyword>
<feature type="coiled-coil region" evidence="1">
    <location>
        <begin position="42"/>
        <end position="77"/>
    </location>
</feature>
<dbReference type="EMBL" id="QLNQ01000027">
    <property type="protein sequence ID" value="RCK58825.1"/>
    <property type="molecule type" value="Genomic_DNA"/>
</dbReference>
<keyword evidence="1" id="KW-0175">Coiled coil</keyword>
<dbReference type="PANTHER" id="PTHR28199">
    <property type="entry name" value="PROCESSING OF GAS1 AND ALP PROTEIN 2"/>
    <property type="match status" value="1"/>
</dbReference>
<dbReference type="PIRSF" id="PIRSF022909">
    <property type="entry name" value="UCP022909"/>
    <property type="match status" value="1"/>
</dbReference>
<dbReference type="PANTHER" id="PTHR28199:SF1">
    <property type="entry name" value="PROCESSING OF GAS1 AND ALP PROTEIN 2"/>
    <property type="match status" value="1"/>
</dbReference>
<dbReference type="GO" id="GO:0015031">
    <property type="term" value="P:protein transport"/>
    <property type="evidence" value="ECO:0007669"/>
    <property type="project" value="TreeGrafter"/>
</dbReference>
<feature type="transmembrane region" description="Helical" evidence="3">
    <location>
        <begin position="15"/>
        <end position="32"/>
    </location>
</feature>
<dbReference type="AlphaFoldDB" id="A0A367XYX2"/>
<evidence type="ECO:0000256" key="3">
    <source>
        <dbReference type="SAM" id="Phobius"/>
    </source>
</evidence>
<feature type="region of interest" description="Disordered" evidence="2">
    <location>
        <begin position="106"/>
        <end position="127"/>
    </location>
</feature>
<comment type="caution">
    <text evidence="4">The sequence shown here is derived from an EMBL/GenBank/DDBJ whole genome shotgun (WGS) entry which is preliminary data.</text>
</comment>
<name>A0A367XYX2_9ASCO</name>
<evidence type="ECO:0000256" key="1">
    <source>
        <dbReference type="SAM" id="Coils"/>
    </source>
</evidence>
<organism evidence="4 5">
    <name type="scientific">Candida viswanathii</name>
    <dbReference type="NCBI Taxonomy" id="5486"/>
    <lineage>
        <taxon>Eukaryota</taxon>
        <taxon>Fungi</taxon>
        <taxon>Dikarya</taxon>
        <taxon>Ascomycota</taxon>
        <taxon>Saccharomycotina</taxon>
        <taxon>Pichiomycetes</taxon>
        <taxon>Debaryomycetaceae</taxon>
        <taxon>Candida/Lodderomyces clade</taxon>
        <taxon>Candida</taxon>
    </lineage>
</organism>
<evidence type="ECO:0000313" key="4">
    <source>
        <dbReference type="EMBL" id="RCK58825.1"/>
    </source>
</evidence>